<dbReference type="STRING" id="1448321.A0A317X0L9"/>
<evidence type="ECO:0000313" key="1">
    <source>
        <dbReference type="EMBL" id="PWY92103.1"/>
    </source>
</evidence>
<dbReference type="OrthoDB" id="4501190at2759"/>
<dbReference type="RefSeq" id="XP_025403842.1">
    <property type="nucleotide sequence ID" value="XM_025539055.1"/>
</dbReference>
<comment type="caution">
    <text evidence="1">The sequence shown here is derived from an EMBL/GenBank/DDBJ whole genome shotgun (WGS) entry which is preliminary data.</text>
</comment>
<accession>A0A317X0L9</accession>
<proteinExistence type="predicted"/>
<gene>
    <name evidence="1" type="ORF">BO70DRAFT_282721</name>
</gene>
<organism evidence="1 2">
    <name type="scientific">Aspergillus heteromorphus CBS 117.55</name>
    <dbReference type="NCBI Taxonomy" id="1448321"/>
    <lineage>
        <taxon>Eukaryota</taxon>
        <taxon>Fungi</taxon>
        <taxon>Dikarya</taxon>
        <taxon>Ascomycota</taxon>
        <taxon>Pezizomycotina</taxon>
        <taxon>Eurotiomycetes</taxon>
        <taxon>Eurotiomycetidae</taxon>
        <taxon>Eurotiales</taxon>
        <taxon>Aspergillaceae</taxon>
        <taxon>Aspergillus</taxon>
        <taxon>Aspergillus subgen. Circumdati</taxon>
    </lineage>
</organism>
<dbReference type="AlphaFoldDB" id="A0A317X0L9"/>
<name>A0A317X0L9_9EURO</name>
<dbReference type="CDD" id="cd09272">
    <property type="entry name" value="RNase_HI_RT_Ty1"/>
    <property type="match status" value="1"/>
</dbReference>
<sequence>MASDASFADNQDRASLIGYIIYLFNSPIDWLSKKQCYVILLTTEAELLALTTAVKRFFKQIEFSSNQHFSILYNNHQTVKILTDKNFLFWTSLKYINIINY</sequence>
<dbReference type="GeneID" id="37061292"/>
<evidence type="ECO:0000313" key="2">
    <source>
        <dbReference type="Proteomes" id="UP000247233"/>
    </source>
</evidence>
<dbReference type="Proteomes" id="UP000247233">
    <property type="component" value="Unassembled WGS sequence"/>
</dbReference>
<protein>
    <recommendedName>
        <fullName evidence="3">Reverse transcriptase Ty1/copia-type domain-containing protein</fullName>
    </recommendedName>
</protein>
<dbReference type="VEuPathDB" id="FungiDB:BO70DRAFT_282721"/>
<dbReference type="EMBL" id="MSFL01000001">
    <property type="protein sequence ID" value="PWY92103.1"/>
    <property type="molecule type" value="Genomic_DNA"/>
</dbReference>
<keyword evidence="2" id="KW-1185">Reference proteome</keyword>
<evidence type="ECO:0008006" key="3">
    <source>
        <dbReference type="Google" id="ProtNLM"/>
    </source>
</evidence>
<reference evidence="1 2" key="1">
    <citation type="submission" date="2016-12" db="EMBL/GenBank/DDBJ databases">
        <title>The genomes of Aspergillus section Nigri reveals drivers in fungal speciation.</title>
        <authorList>
            <consortium name="DOE Joint Genome Institute"/>
            <person name="Vesth T.C."/>
            <person name="Nybo J."/>
            <person name="Theobald S."/>
            <person name="Brandl J."/>
            <person name="Frisvad J.C."/>
            <person name="Nielsen K.F."/>
            <person name="Lyhne E.K."/>
            <person name="Kogle M.E."/>
            <person name="Kuo A."/>
            <person name="Riley R."/>
            <person name="Clum A."/>
            <person name="Nolan M."/>
            <person name="Lipzen A."/>
            <person name="Salamov A."/>
            <person name="Henrissat B."/>
            <person name="Wiebenga A."/>
            <person name="De Vries R.P."/>
            <person name="Grigoriev I.V."/>
            <person name="Mortensen U.H."/>
            <person name="Andersen M.R."/>
            <person name="Baker S.E."/>
        </authorList>
    </citation>
    <scope>NUCLEOTIDE SEQUENCE [LARGE SCALE GENOMIC DNA]</scope>
    <source>
        <strain evidence="1 2">CBS 117.55</strain>
    </source>
</reference>